<feature type="signal peptide" evidence="1">
    <location>
        <begin position="1"/>
        <end position="24"/>
    </location>
</feature>
<feature type="chain" id="PRO_5038959740" description="Copper(I)-binding protein" evidence="1">
    <location>
        <begin position="25"/>
        <end position="244"/>
    </location>
</feature>
<dbReference type="Gene3D" id="2.60.40.1890">
    <property type="entry name" value="PCu(A)C copper chaperone"/>
    <property type="match status" value="1"/>
</dbReference>
<organism evidence="2 3">
    <name type="scientific">Actinoplanes regularis</name>
    <dbReference type="NCBI Taxonomy" id="52697"/>
    <lineage>
        <taxon>Bacteria</taxon>
        <taxon>Bacillati</taxon>
        <taxon>Actinomycetota</taxon>
        <taxon>Actinomycetes</taxon>
        <taxon>Micromonosporales</taxon>
        <taxon>Micromonosporaceae</taxon>
        <taxon>Actinoplanes</taxon>
    </lineage>
</organism>
<evidence type="ECO:0000313" key="2">
    <source>
        <dbReference type="EMBL" id="SNS63740.1"/>
    </source>
</evidence>
<reference evidence="2 3" key="1">
    <citation type="submission" date="2017-06" db="EMBL/GenBank/DDBJ databases">
        <authorList>
            <person name="Kim H.J."/>
            <person name="Triplett B.A."/>
        </authorList>
    </citation>
    <scope>NUCLEOTIDE SEQUENCE [LARGE SCALE GENOMIC DNA]</scope>
    <source>
        <strain evidence="2 3">DSM 43151</strain>
    </source>
</reference>
<accession>A0A239G3R1</accession>
<keyword evidence="3" id="KW-1185">Reference proteome</keyword>
<dbReference type="PROSITE" id="PS51318">
    <property type="entry name" value="TAT"/>
    <property type="match status" value="1"/>
</dbReference>
<proteinExistence type="predicted"/>
<evidence type="ECO:0008006" key="4">
    <source>
        <dbReference type="Google" id="ProtNLM"/>
    </source>
</evidence>
<dbReference type="RefSeq" id="WP_089297569.1">
    <property type="nucleotide sequence ID" value="NZ_BOMU01000092.1"/>
</dbReference>
<name>A0A239G3R1_9ACTN</name>
<dbReference type="InterPro" id="IPR036182">
    <property type="entry name" value="PCuAC_sf"/>
</dbReference>
<evidence type="ECO:0000313" key="3">
    <source>
        <dbReference type="Proteomes" id="UP000198415"/>
    </source>
</evidence>
<dbReference type="PROSITE" id="PS51257">
    <property type="entry name" value="PROKAR_LIPOPROTEIN"/>
    <property type="match status" value="1"/>
</dbReference>
<gene>
    <name evidence="2" type="ORF">SAMN06264365_12010</name>
</gene>
<dbReference type="Proteomes" id="UP000198415">
    <property type="component" value="Unassembled WGS sequence"/>
</dbReference>
<dbReference type="OrthoDB" id="3380373at2"/>
<protein>
    <recommendedName>
        <fullName evidence="4">Copper(I)-binding protein</fullName>
    </recommendedName>
</protein>
<dbReference type="InterPro" id="IPR006311">
    <property type="entry name" value="TAT_signal"/>
</dbReference>
<keyword evidence="1" id="KW-0732">Signal</keyword>
<sequence length="244" mass="24312">MRTLGTRRAALVTGVATAAVIALAGCSAGQVAETALLDTPIAGVDAKSADGSVLVRDVQVEYHGIEGYAKGANAPLTLSLFNQTEKEVTVSITSVPAPARPLPATPVTPPVESDRPQVVSASQVGFLATAPAATTSTPSAAASAPEAGASSAVPTVAATTAAAPTVTAAEIKIKPFGSATFRSTDANQLQVIGLSDVMKPGTVVNLVLKFSNGAPDLNIQAPVAIPLSPASRAPGDAAEDSEHE</sequence>
<dbReference type="AlphaFoldDB" id="A0A239G3R1"/>
<dbReference type="EMBL" id="FZNR01000020">
    <property type="protein sequence ID" value="SNS63740.1"/>
    <property type="molecule type" value="Genomic_DNA"/>
</dbReference>
<evidence type="ECO:0000256" key="1">
    <source>
        <dbReference type="SAM" id="SignalP"/>
    </source>
</evidence>